<gene>
    <name evidence="2" type="ORF">CEURO_LOCUS4325</name>
</gene>
<name>A0A9P1E1Q8_CUSEU</name>
<proteinExistence type="predicted"/>
<accession>A0A9P1E1Q8</accession>
<keyword evidence="1" id="KW-0812">Transmembrane</keyword>
<evidence type="ECO:0000256" key="1">
    <source>
        <dbReference type="SAM" id="Phobius"/>
    </source>
</evidence>
<keyword evidence="1" id="KW-1133">Transmembrane helix</keyword>
<dbReference type="EMBL" id="CAMAPE010000008">
    <property type="protein sequence ID" value="CAH9072383.1"/>
    <property type="molecule type" value="Genomic_DNA"/>
</dbReference>
<protein>
    <submittedName>
        <fullName evidence="2">Uncharacterized protein</fullName>
    </submittedName>
</protein>
<organism evidence="2 3">
    <name type="scientific">Cuscuta europaea</name>
    <name type="common">European dodder</name>
    <dbReference type="NCBI Taxonomy" id="41803"/>
    <lineage>
        <taxon>Eukaryota</taxon>
        <taxon>Viridiplantae</taxon>
        <taxon>Streptophyta</taxon>
        <taxon>Embryophyta</taxon>
        <taxon>Tracheophyta</taxon>
        <taxon>Spermatophyta</taxon>
        <taxon>Magnoliopsida</taxon>
        <taxon>eudicotyledons</taxon>
        <taxon>Gunneridae</taxon>
        <taxon>Pentapetalae</taxon>
        <taxon>asterids</taxon>
        <taxon>lamiids</taxon>
        <taxon>Solanales</taxon>
        <taxon>Convolvulaceae</taxon>
        <taxon>Cuscuteae</taxon>
        <taxon>Cuscuta</taxon>
        <taxon>Cuscuta subgen. Cuscuta</taxon>
    </lineage>
</organism>
<dbReference type="Proteomes" id="UP001152484">
    <property type="component" value="Unassembled WGS sequence"/>
</dbReference>
<reference evidence="2" key="1">
    <citation type="submission" date="2022-07" db="EMBL/GenBank/DDBJ databases">
        <authorList>
            <person name="Macas J."/>
            <person name="Novak P."/>
            <person name="Neumann P."/>
        </authorList>
    </citation>
    <scope>NUCLEOTIDE SEQUENCE</scope>
</reference>
<sequence>MKCQRYDLLAFGINFHWGDSIKVYMCCWSSALHSMNKVSWFDCFCGWDMACWFTRAIVTWGKEEPLEIVAVGLQGIFQDEGLMIRPPLEPPPRMKLEVWIQLLHQFILINSILLFLSFLIMNSVVIVISNNKGVGLMLGFFH</sequence>
<dbReference type="AlphaFoldDB" id="A0A9P1E1Q8"/>
<evidence type="ECO:0000313" key="3">
    <source>
        <dbReference type="Proteomes" id="UP001152484"/>
    </source>
</evidence>
<dbReference type="OrthoDB" id="1326958at2759"/>
<evidence type="ECO:0000313" key="2">
    <source>
        <dbReference type="EMBL" id="CAH9072383.1"/>
    </source>
</evidence>
<keyword evidence="3" id="KW-1185">Reference proteome</keyword>
<keyword evidence="1" id="KW-0472">Membrane</keyword>
<comment type="caution">
    <text evidence="2">The sequence shown here is derived from an EMBL/GenBank/DDBJ whole genome shotgun (WGS) entry which is preliminary data.</text>
</comment>
<feature type="transmembrane region" description="Helical" evidence="1">
    <location>
        <begin position="102"/>
        <end position="128"/>
    </location>
</feature>